<evidence type="ECO:0000313" key="2">
    <source>
        <dbReference type="Proteomes" id="UP000059680"/>
    </source>
</evidence>
<organism evidence="1 2">
    <name type="scientific">Oryza sativa subsp. japonica</name>
    <name type="common">Rice</name>
    <dbReference type="NCBI Taxonomy" id="39947"/>
    <lineage>
        <taxon>Eukaryota</taxon>
        <taxon>Viridiplantae</taxon>
        <taxon>Streptophyta</taxon>
        <taxon>Embryophyta</taxon>
        <taxon>Tracheophyta</taxon>
        <taxon>Spermatophyta</taxon>
        <taxon>Magnoliopsida</taxon>
        <taxon>Liliopsida</taxon>
        <taxon>Poales</taxon>
        <taxon>Poaceae</taxon>
        <taxon>BOP clade</taxon>
        <taxon>Oryzoideae</taxon>
        <taxon>Oryzeae</taxon>
        <taxon>Oryzinae</taxon>
        <taxon>Oryza</taxon>
        <taxon>Oryza sativa</taxon>
    </lineage>
</organism>
<reference evidence="1 2" key="2">
    <citation type="journal article" date="2013" name="Plant Cell Physiol.">
        <title>Rice Annotation Project Database (RAP-DB): an integrative and interactive database for rice genomics.</title>
        <authorList>
            <person name="Sakai H."/>
            <person name="Lee S.S."/>
            <person name="Tanaka T."/>
            <person name="Numa H."/>
            <person name="Kim J."/>
            <person name="Kawahara Y."/>
            <person name="Wakimoto H."/>
            <person name="Yang C.C."/>
            <person name="Iwamoto M."/>
            <person name="Abe T."/>
            <person name="Yamada Y."/>
            <person name="Muto A."/>
            <person name="Inokuchi H."/>
            <person name="Ikemura T."/>
            <person name="Matsumoto T."/>
            <person name="Sasaki T."/>
            <person name="Itoh T."/>
        </authorList>
    </citation>
    <scope>NUCLEOTIDE SEQUENCE [LARGE SCALE GENOMIC DNA]</scope>
    <source>
        <strain evidence="2">cv. Nipponbare</strain>
    </source>
</reference>
<protein>
    <submittedName>
        <fullName evidence="1">Os09g0347401 protein</fullName>
    </submittedName>
</protein>
<gene>
    <name evidence="1" type="ordered locus">Os09g0347401</name>
    <name evidence="1" type="ORF">OSNPB_090347401</name>
</gene>
<dbReference type="EMBL" id="AP014965">
    <property type="protein sequence ID" value="BAT07617.1"/>
    <property type="molecule type" value="Genomic_DNA"/>
</dbReference>
<proteinExistence type="predicted"/>
<evidence type="ECO:0000313" key="1">
    <source>
        <dbReference type="EMBL" id="BAT07617.1"/>
    </source>
</evidence>
<dbReference type="Proteomes" id="UP000059680">
    <property type="component" value="Chromosome 9"/>
</dbReference>
<keyword evidence="2" id="KW-1185">Reference proteome</keyword>
<dbReference type="Gramene" id="Os09t0347401-00">
    <property type="protein sequence ID" value="Os09t0347401-00"/>
    <property type="gene ID" value="Os09g0347401"/>
</dbReference>
<reference evidence="1 2" key="3">
    <citation type="journal article" date="2013" name="Rice">
        <title>Improvement of the Oryza sativa Nipponbare reference genome using next generation sequence and optical map data.</title>
        <authorList>
            <person name="Kawahara Y."/>
            <person name="de la Bastide M."/>
            <person name="Hamilton J.P."/>
            <person name="Kanamori H."/>
            <person name="McCombie W.R."/>
            <person name="Ouyang S."/>
            <person name="Schwartz D.C."/>
            <person name="Tanaka T."/>
            <person name="Wu J."/>
            <person name="Zhou S."/>
            <person name="Childs K.L."/>
            <person name="Davidson R.M."/>
            <person name="Lin H."/>
            <person name="Quesada-Ocampo L."/>
            <person name="Vaillancourt B."/>
            <person name="Sakai H."/>
            <person name="Lee S.S."/>
            <person name="Kim J."/>
            <person name="Numa H."/>
            <person name="Itoh T."/>
            <person name="Buell C.R."/>
            <person name="Matsumoto T."/>
        </authorList>
    </citation>
    <scope>NUCLEOTIDE SEQUENCE [LARGE SCALE GENOMIC DNA]</scope>
    <source>
        <strain evidence="2">cv. Nipponbare</strain>
    </source>
</reference>
<dbReference type="InParanoid" id="A0A0P0XLS6"/>
<name>A0A0P0XLS6_ORYSJ</name>
<reference evidence="2" key="1">
    <citation type="journal article" date="2005" name="Nature">
        <title>The map-based sequence of the rice genome.</title>
        <authorList>
            <consortium name="International rice genome sequencing project (IRGSP)"/>
            <person name="Matsumoto T."/>
            <person name="Wu J."/>
            <person name="Kanamori H."/>
            <person name="Katayose Y."/>
            <person name="Fujisawa M."/>
            <person name="Namiki N."/>
            <person name="Mizuno H."/>
            <person name="Yamamoto K."/>
            <person name="Antonio B.A."/>
            <person name="Baba T."/>
            <person name="Sakata K."/>
            <person name="Nagamura Y."/>
            <person name="Aoki H."/>
            <person name="Arikawa K."/>
            <person name="Arita K."/>
            <person name="Bito T."/>
            <person name="Chiden Y."/>
            <person name="Fujitsuka N."/>
            <person name="Fukunaka R."/>
            <person name="Hamada M."/>
            <person name="Harada C."/>
            <person name="Hayashi A."/>
            <person name="Hijishita S."/>
            <person name="Honda M."/>
            <person name="Hosokawa S."/>
            <person name="Ichikawa Y."/>
            <person name="Idonuma A."/>
            <person name="Iijima M."/>
            <person name="Ikeda M."/>
            <person name="Ikeno M."/>
            <person name="Ito K."/>
            <person name="Ito S."/>
            <person name="Ito T."/>
            <person name="Ito Y."/>
            <person name="Ito Y."/>
            <person name="Iwabuchi A."/>
            <person name="Kamiya K."/>
            <person name="Karasawa W."/>
            <person name="Kurita K."/>
            <person name="Katagiri S."/>
            <person name="Kikuta A."/>
            <person name="Kobayashi H."/>
            <person name="Kobayashi N."/>
            <person name="Machita K."/>
            <person name="Maehara T."/>
            <person name="Masukawa M."/>
            <person name="Mizubayashi T."/>
            <person name="Mukai Y."/>
            <person name="Nagasaki H."/>
            <person name="Nagata Y."/>
            <person name="Naito S."/>
            <person name="Nakashima M."/>
            <person name="Nakama Y."/>
            <person name="Nakamichi Y."/>
            <person name="Nakamura M."/>
            <person name="Meguro A."/>
            <person name="Negishi M."/>
            <person name="Ohta I."/>
            <person name="Ohta T."/>
            <person name="Okamoto M."/>
            <person name="Ono N."/>
            <person name="Saji S."/>
            <person name="Sakaguchi M."/>
            <person name="Sakai K."/>
            <person name="Shibata M."/>
            <person name="Shimokawa T."/>
            <person name="Song J."/>
            <person name="Takazaki Y."/>
            <person name="Terasawa K."/>
            <person name="Tsugane M."/>
            <person name="Tsuji K."/>
            <person name="Ueda S."/>
            <person name="Waki K."/>
            <person name="Yamagata H."/>
            <person name="Yamamoto M."/>
            <person name="Yamamoto S."/>
            <person name="Yamane H."/>
            <person name="Yoshiki S."/>
            <person name="Yoshihara R."/>
            <person name="Yukawa K."/>
            <person name="Zhong H."/>
            <person name="Yano M."/>
            <person name="Yuan Q."/>
            <person name="Ouyang S."/>
            <person name="Liu J."/>
            <person name="Jones K.M."/>
            <person name="Gansberger K."/>
            <person name="Moffat K."/>
            <person name="Hill J."/>
            <person name="Bera J."/>
            <person name="Fadrosh D."/>
            <person name="Jin S."/>
            <person name="Johri S."/>
            <person name="Kim M."/>
            <person name="Overton L."/>
            <person name="Reardon M."/>
            <person name="Tsitrin T."/>
            <person name="Vuong H."/>
            <person name="Weaver B."/>
            <person name="Ciecko A."/>
            <person name="Tallon L."/>
            <person name="Jackson J."/>
            <person name="Pai G."/>
            <person name="Aken S.V."/>
            <person name="Utterback T."/>
            <person name="Reidmuller S."/>
            <person name="Feldblyum T."/>
            <person name="Hsiao J."/>
            <person name="Zismann V."/>
            <person name="Iobst S."/>
            <person name="de Vazeille A.R."/>
            <person name="Buell C.R."/>
            <person name="Ying K."/>
            <person name="Li Y."/>
            <person name="Lu T."/>
            <person name="Huang Y."/>
            <person name="Zhao Q."/>
            <person name="Feng Q."/>
            <person name="Zhang L."/>
            <person name="Zhu J."/>
            <person name="Weng Q."/>
            <person name="Mu J."/>
            <person name="Lu Y."/>
            <person name="Fan D."/>
            <person name="Liu Y."/>
            <person name="Guan J."/>
            <person name="Zhang Y."/>
            <person name="Yu S."/>
            <person name="Liu X."/>
            <person name="Zhang Y."/>
            <person name="Hong G."/>
            <person name="Han B."/>
            <person name="Choisne N."/>
            <person name="Demange N."/>
            <person name="Orjeda G."/>
            <person name="Samain S."/>
            <person name="Cattolico L."/>
            <person name="Pelletier E."/>
            <person name="Couloux A."/>
            <person name="Segurens B."/>
            <person name="Wincker P."/>
            <person name="D'Hont A."/>
            <person name="Scarpelli C."/>
            <person name="Weissenbach J."/>
            <person name="Salanoubat M."/>
            <person name="Quetier F."/>
            <person name="Yu Y."/>
            <person name="Kim H.R."/>
            <person name="Rambo T."/>
            <person name="Currie J."/>
            <person name="Collura K."/>
            <person name="Luo M."/>
            <person name="Yang T."/>
            <person name="Ammiraju J.S.S."/>
            <person name="Engler F."/>
            <person name="Soderlund C."/>
            <person name="Wing R.A."/>
            <person name="Palmer L.E."/>
            <person name="de la Bastide M."/>
            <person name="Spiegel L."/>
            <person name="Nascimento L."/>
            <person name="Zutavern T."/>
            <person name="O'Shaughnessy A."/>
            <person name="Dike S."/>
            <person name="Dedhia N."/>
            <person name="Preston R."/>
            <person name="Balija V."/>
            <person name="McCombie W.R."/>
            <person name="Chow T."/>
            <person name="Chen H."/>
            <person name="Chung M."/>
            <person name="Chen C."/>
            <person name="Shaw J."/>
            <person name="Wu H."/>
            <person name="Hsiao K."/>
            <person name="Chao Y."/>
            <person name="Chu M."/>
            <person name="Cheng C."/>
            <person name="Hour A."/>
            <person name="Lee P."/>
            <person name="Lin S."/>
            <person name="Lin Y."/>
            <person name="Liou J."/>
            <person name="Liu S."/>
            <person name="Hsing Y."/>
            <person name="Raghuvanshi S."/>
            <person name="Mohanty A."/>
            <person name="Bharti A.K."/>
            <person name="Gaur A."/>
            <person name="Gupta V."/>
            <person name="Kumar D."/>
            <person name="Ravi V."/>
            <person name="Vij S."/>
            <person name="Kapur A."/>
            <person name="Khurana P."/>
            <person name="Khurana P."/>
            <person name="Khurana J.P."/>
            <person name="Tyagi A.K."/>
            <person name="Gaikwad K."/>
            <person name="Singh A."/>
            <person name="Dalal V."/>
            <person name="Srivastava S."/>
            <person name="Dixit A."/>
            <person name="Pal A.K."/>
            <person name="Ghazi I.A."/>
            <person name="Yadav M."/>
            <person name="Pandit A."/>
            <person name="Bhargava A."/>
            <person name="Sureshbabu K."/>
            <person name="Batra K."/>
            <person name="Sharma T.R."/>
            <person name="Mohapatra T."/>
            <person name="Singh N.K."/>
            <person name="Messing J."/>
            <person name="Nelson A.B."/>
            <person name="Fuks G."/>
            <person name="Kavchok S."/>
            <person name="Keizer G."/>
            <person name="Linton E."/>
            <person name="Llaca V."/>
            <person name="Song R."/>
            <person name="Tanyolac B."/>
            <person name="Young S."/>
            <person name="Ho-Il K."/>
            <person name="Hahn J.H."/>
            <person name="Sangsakoo G."/>
            <person name="Vanavichit A."/>
            <person name="de Mattos Luiz.A.T."/>
            <person name="Zimmer P.D."/>
            <person name="Malone G."/>
            <person name="Dellagostin O."/>
            <person name="de Oliveira A.C."/>
            <person name="Bevan M."/>
            <person name="Bancroft I."/>
            <person name="Minx P."/>
            <person name="Cordum H."/>
            <person name="Wilson R."/>
            <person name="Cheng Z."/>
            <person name="Jin W."/>
            <person name="Jiang J."/>
            <person name="Leong S.A."/>
            <person name="Iwama H."/>
            <person name="Gojobori T."/>
            <person name="Itoh T."/>
            <person name="Niimura Y."/>
            <person name="Fujii Y."/>
            <person name="Habara T."/>
            <person name="Sakai H."/>
            <person name="Sato Y."/>
            <person name="Wilson G."/>
            <person name="Kumar K."/>
            <person name="McCouch S."/>
            <person name="Juretic N."/>
            <person name="Hoen D."/>
            <person name="Wright S."/>
            <person name="Bruskiewich R."/>
            <person name="Bureau T."/>
            <person name="Miyao A."/>
            <person name="Hirochika H."/>
            <person name="Nishikawa T."/>
            <person name="Kadowaki K."/>
            <person name="Sugiura M."/>
            <person name="Burr B."/>
            <person name="Sasaki T."/>
        </authorList>
    </citation>
    <scope>NUCLEOTIDE SEQUENCE [LARGE SCALE GENOMIC DNA]</scope>
    <source>
        <strain evidence="2">cv. Nipponbare</strain>
    </source>
</reference>
<accession>A0A0P0XLS6</accession>
<dbReference type="PaxDb" id="39947-A0A0P0XLS6"/>
<dbReference type="AlphaFoldDB" id="A0A0P0XLS6"/>
<sequence>MDADIGYEHKCMHMRNRV</sequence>